<comment type="caution">
    <text evidence="7">The sequence shown here is derived from an EMBL/GenBank/DDBJ whole genome shotgun (WGS) entry which is preliminary data.</text>
</comment>
<keyword evidence="5" id="KW-0472">Membrane</keyword>
<proteinExistence type="inferred from homology"/>
<keyword evidence="2" id="KW-0493">Microtubule</keyword>
<evidence type="ECO:0000259" key="6">
    <source>
        <dbReference type="Pfam" id="PF00091"/>
    </source>
</evidence>
<feature type="transmembrane region" description="Helical" evidence="5">
    <location>
        <begin position="134"/>
        <end position="153"/>
    </location>
</feature>
<evidence type="ECO:0000313" key="8">
    <source>
        <dbReference type="Proteomes" id="UP001632037"/>
    </source>
</evidence>
<dbReference type="Pfam" id="PF00091">
    <property type="entry name" value="Tubulin"/>
    <property type="match status" value="1"/>
</dbReference>
<keyword evidence="4" id="KW-0342">GTP-binding</keyword>
<dbReference type="EMBL" id="JBIMZQ010000080">
    <property type="protein sequence ID" value="KAL3656493.1"/>
    <property type="molecule type" value="Genomic_DNA"/>
</dbReference>
<keyword evidence="5" id="KW-0812">Transmembrane</keyword>
<dbReference type="InterPro" id="IPR000217">
    <property type="entry name" value="Tubulin"/>
</dbReference>
<keyword evidence="3" id="KW-0547">Nucleotide-binding</keyword>
<sequence>MLTLQVGQCGNQLGRALFDKLAVEESADISRDSAFFRSPGDFSNDRSVVNTSNARRARAVLIDMEPKVIQQCYRPTQSGEVLAAGAWEYGPKSTFTRQSGSGNNWASGYKAQGTQEESELLDLLQSVCACICCIIGLFVLAFHYFSQLIVLFVGSATRKRSAVTS</sequence>
<feature type="domain" description="Tubulin/FtsZ GTPase" evidence="6">
    <location>
        <begin position="2"/>
        <end position="126"/>
    </location>
</feature>
<dbReference type="GO" id="GO:0005874">
    <property type="term" value="C:microtubule"/>
    <property type="evidence" value="ECO:0007669"/>
    <property type="project" value="UniProtKB-KW"/>
</dbReference>
<gene>
    <name evidence="7" type="ORF">V7S43_018640</name>
</gene>
<name>A0ABD3EQ08_9STRA</name>
<evidence type="ECO:0000256" key="4">
    <source>
        <dbReference type="ARBA" id="ARBA00023134"/>
    </source>
</evidence>
<dbReference type="AlphaFoldDB" id="A0ABD3EQ08"/>
<dbReference type="PRINTS" id="PR01161">
    <property type="entry name" value="TUBULIN"/>
</dbReference>
<organism evidence="7 8">
    <name type="scientific">Phytophthora oleae</name>
    <dbReference type="NCBI Taxonomy" id="2107226"/>
    <lineage>
        <taxon>Eukaryota</taxon>
        <taxon>Sar</taxon>
        <taxon>Stramenopiles</taxon>
        <taxon>Oomycota</taxon>
        <taxon>Peronosporomycetes</taxon>
        <taxon>Peronosporales</taxon>
        <taxon>Peronosporaceae</taxon>
        <taxon>Phytophthora</taxon>
    </lineage>
</organism>
<accession>A0ABD3EQ08</accession>
<evidence type="ECO:0000313" key="7">
    <source>
        <dbReference type="EMBL" id="KAL3656493.1"/>
    </source>
</evidence>
<protein>
    <recommendedName>
        <fullName evidence="6">Tubulin/FtsZ GTPase domain-containing protein</fullName>
    </recommendedName>
</protein>
<comment type="similarity">
    <text evidence="1">Belongs to the tubulin family.</text>
</comment>
<reference evidence="7 8" key="1">
    <citation type="submission" date="2024-09" db="EMBL/GenBank/DDBJ databases">
        <title>Genome sequencing and assembly of Phytophthora oleae, isolate VK10A, causative agent of rot of olive drupes.</title>
        <authorList>
            <person name="Conti Taguali S."/>
            <person name="Riolo M."/>
            <person name="La Spada F."/>
            <person name="Cacciola S.O."/>
            <person name="Dionisio G."/>
        </authorList>
    </citation>
    <scope>NUCLEOTIDE SEQUENCE [LARGE SCALE GENOMIC DNA]</scope>
    <source>
        <strain evidence="7 8">VK10A</strain>
    </source>
</reference>
<dbReference type="InterPro" id="IPR003008">
    <property type="entry name" value="Tubulin_FtsZ_GTPase"/>
</dbReference>
<dbReference type="PANTHER" id="PTHR11588">
    <property type="entry name" value="TUBULIN"/>
    <property type="match status" value="1"/>
</dbReference>
<keyword evidence="5" id="KW-1133">Transmembrane helix</keyword>
<dbReference type="Gene3D" id="3.40.50.1440">
    <property type="entry name" value="Tubulin/FtsZ, GTPase domain"/>
    <property type="match status" value="1"/>
</dbReference>
<evidence type="ECO:0000256" key="5">
    <source>
        <dbReference type="SAM" id="Phobius"/>
    </source>
</evidence>
<evidence type="ECO:0000256" key="1">
    <source>
        <dbReference type="ARBA" id="ARBA00009636"/>
    </source>
</evidence>
<dbReference type="SUPFAM" id="SSF52490">
    <property type="entry name" value="Tubulin nucleotide-binding domain-like"/>
    <property type="match status" value="1"/>
</dbReference>
<dbReference type="InterPro" id="IPR036525">
    <property type="entry name" value="Tubulin/FtsZ_GTPase_sf"/>
</dbReference>
<keyword evidence="8" id="KW-1185">Reference proteome</keyword>
<dbReference type="Proteomes" id="UP001632037">
    <property type="component" value="Unassembled WGS sequence"/>
</dbReference>
<dbReference type="GO" id="GO:0005525">
    <property type="term" value="F:GTP binding"/>
    <property type="evidence" value="ECO:0007669"/>
    <property type="project" value="UniProtKB-KW"/>
</dbReference>
<evidence type="ECO:0000256" key="2">
    <source>
        <dbReference type="ARBA" id="ARBA00022701"/>
    </source>
</evidence>
<evidence type="ECO:0000256" key="3">
    <source>
        <dbReference type="ARBA" id="ARBA00022741"/>
    </source>
</evidence>